<dbReference type="PANTHER" id="PTHR21004">
    <property type="entry name" value="SERINE PROTEASE-RELATED"/>
    <property type="match status" value="1"/>
</dbReference>
<comment type="caution">
    <text evidence="1">The sequence shown here is derived from an EMBL/GenBank/DDBJ whole genome shotgun (WGS) entry which is preliminary data.</text>
</comment>
<dbReference type="FunFam" id="2.40.10.10:FF:000096">
    <property type="entry name" value="Glyoxysomal processing protease glyoxysomal"/>
    <property type="match status" value="1"/>
</dbReference>
<name>A0AAE1R9K2_9SOLA</name>
<dbReference type="InterPro" id="IPR043504">
    <property type="entry name" value="Peptidase_S1_PA_chymotrypsin"/>
</dbReference>
<protein>
    <recommendedName>
        <fullName evidence="3">Glyoxysomal processing protease, glyoxysomal</fullName>
    </recommendedName>
</protein>
<dbReference type="AlphaFoldDB" id="A0AAE1R9K2"/>
<dbReference type="GO" id="GO:0016485">
    <property type="term" value="P:protein processing"/>
    <property type="evidence" value="ECO:0007669"/>
    <property type="project" value="InterPro"/>
</dbReference>
<sequence>MGLPEVVVVARNYAVMVRIQGPDPKGLKMRKHAFHLYNSGKTTLSASGMLLPSSIMNASVSKQIQGESKLQSIGGHILVLTVASVIEPFVVQQDRGGISKDKPKLIPGAQIDILLEGENRLQNDLKVTNKEGLNWLPAELLKVVDIPVSSAAVQSLIEGSSSSNEHGWEVGWSLAAYGNAHQSFTNTKRRQNLSRDFVVCLLEVDENHMSGRSSPAHPANNTLNLLNLNASTIPKIPVEQISFPSQTPMAEAQSSLPSIIGTSTTRIALLRVPSNPYEDLPPLKVSHWSRRGDLLLAMGSPFGILSPSHFSNSISVGSIANSYPPSPRNKALLIADIRCLPGMEGSPVLGEHAELIGLLSRPLRQRATAAEIQMVIPWEAITSACGSLLQEEQQTRRKIHFNNGNIISIEKESPFNNIEDGPTNDTQEHLLTGPVPPSSIEKAMPSICLITVDDGAWASGVLLNKQGLLLTNAHLLEPWRFGKTSVSSSGYNTKSNVVFTPSDQSEHPGDEKFDIHCRNKHLLQKELKTSQFFVDNEQGSFRVNLANTSSKTIRVRLDFMDPWVWTNAKVVHVSRGPLDVALLQLQLVPDELCPITVDFMHPSPGSKAYILGHGLFGPRCDFLPSACVGAIAKVVEAKRPLLDQSCLGGHFPAMLETTAAVHPGGSGGAVVNSEGHMIALVTSNARHGGGTVIPHLNFSIPCAALKPIFKFAEDMQDLSPLEYLDKPDEQLSSVWALTPPLSSKQSPSLLHLPMLPRGGSNDDAKGSKFAKFIADQEAMLKSATQLGKVERLSNKLVQRVKR</sequence>
<dbReference type="Proteomes" id="UP001291623">
    <property type="component" value="Unassembled WGS sequence"/>
</dbReference>
<gene>
    <name evidence="1" type="ORF">RND71_033517</name>
</gene>
<dbReference type="InterPro" id="IPR039245">
    <property type="entry name" value="TYSND1/DEG15"/>
</dbReference>
<dbReference type="EMBL" id="JAVYJV010000018">
    <property type="protein sequence ID" value="KAK4347178.1"/>
    <property type="molecule type" value="Genomic_DNA"/>
</dbReference>
<organism evidence="1 2">
    <name type="scientific">Anisodus tanguticus</name>
    <dbReference type="NCBI Taxonomy" id="243964"/>
    <lineage>
        <taxon>Eukaryota</taxon>
        <taxon>Viridiplantae</taxon>
        <taxon>Streptophyta</taxon>
        <taxon>Embryophyta</taxon>
        <taxon>Tracheophyta</taxon>
        <taxon>Spermatophyta</taxon>
        <taxon>Magnoliopsida</taxon>
        <taxon>eudicotyledons</taxon>
        <taxon>Gunneridae</taxon>
        <taxon>Pentapetalae</taxon>
        <taxon>asterids</taxon>
        <taxon>lamiids</taxon>
        <taxon>Solanales</taxon>
        <taxon>Solanaceae</taxon>
        <taxon>Solanoideae</taxon>
        <taxon>Hyoscyameae</taxon>
        <taxon>Anisodus</taxon>
    </lineage>
</organism>
<dbReference type="Gene3D" id="2.40.10.10">
    <property type="entry name" value="Trypsin-like serine proteases"/>
    <property type="match status" value="3"/>
</dbReference>
<evidence type="ECO:0000313" key="2">
    <source>
        <dbReference type="Proteomes" id="UP001291623"/>
    </source>
</evidence>
<dbReference type="Pfam" id="PF13365">
    <property type="entry name" value="Trypsin_2"/>
    <property type="match status" value="2"/>
</dbReference>
<proteinExistence type="predicted"/>
<dbReference type="SUPFAM" id="SSF50494">
    <property type="entry name" value="Trypsin-like serine proteases"/>
    <property type="match status" value="2"/>
</dbReference>
<dbReference type="InterPro" id="IPR009003">
    <property type="entry name" value="Peptidase_S1_PA"/>
</dbReference>
<evidence type="ECO:0000313" key="1">
    <source>
        <dbReference type="EMBL" id="KAK4347178.1"/>
    </source>
</evidence>
<dbReference type="GO" id="GO:0004252">
    <property type="term" value="F:serine-type endopeptidase activity"/>
    <property type="evidence" value="ECO:0007669"/>
    <property type="project" value="InterPro"/>
</dbReference>
<dbReference type="PANTHER" id="PTHR21004:SF0">
    <property type="entry name" value="PEROXISOMAL LEADER PEPTIDE-PROCESSING PROTEASE"/>
    <property type="match status" value="1"/>
</dbReference>
<dbReference type="GO" id="GO:0005777">
    <property type="term" value="C:peroxisome"/>
    <property type="evidence" value="ECO:0007669"/>
    <property type="project" value="InterPro"/>
</dbReference>
<evidence type="ECO:0008006" key="3">
    <source>
        <dbReference type="Google" id="ProtNLM"/>
    </source>
</evidence>
<keyword evidence="2" id="KW-1185">Reference proteome</keyword>
<reference evidence="1" key="1">
    <citation type="submission" date="2023-12" db="EMBL/GenBank/DDBJ databases">
        <title>Genome assembly of Anisodus tanguticus.</title>
        <authorList>
            <person name="Wang Y.-J."/>
        </authorList>
    </citation>
    <scope>NUCLEOTIDE SEQUENCE</scope>
    <source>
        <strain evidence="1">KB-2021</strain>
        <tissue evidence="1">Leaf</tissue>
    </source>
</reference>
<dbReference type="FunFam" id="2.40.10.10:FF:000074">
    <property type="entry name" value="glyoxysomal processing protease, glyoxysomal-like"/>
    <property type="match status" value="1"/>
</dbReference>
<accession>A0AAE1R9K2</accession>